<comment type="caution">
    <text evidence="1">The sequence shown here is derived from an EMBL/GenBank/DDBJ whole genome shotgun (WGS) entry which is preliminary data.</text>
</comment>
<reference evidence="1" key="1">
    <citation type="submission" date="2020-09" db="EMBL/GenBank/DDBJ databases">
        <title>Iningainema tapete sp. nov. (Scytonemataceae, Cyanobacteria) from greenhouses in central Florida (USA) produces two types of nodularin with biosynthetic potential for microcystin-LR and anabaenopeptins.</title>
        <authorList>
            <person name="Berthold D.E."/>
            <person name="Lefler F.W."/>
            <person name="Huang I.-S."/>
            <person name="Abdulla H."/>
            <person name="Zimba P.V."/>
            <person name="Laughinghouse H.D. IV."/>
        </authorList>
    </citation>
    <scope>NUCLEOTIDE SEQUENCE</scope>
    <source>
        <strain evidence="1">BLCCT55</strain>
    </source>
</reference>
<gene>
    <name evidence="1" type="ORF">ICL16_13120</name>
</gene>
<name>A0A8J6XGV3_9CYAN</name>
<accession>A0A8J6XGV3</accession>
<dbReference type="AlphaFoldDB" id="A0A8J6XGV3"/>
<dbReference type="EMBL" id="JACXAE010000048">
    <property type="protein sequence ID" value="MBD2772990.1"/>
    <property type="molecule type" value="Genomic_DNA"/>
</dbReference>
<dbReference type="Proteomes" id="UP000629098">
    <property type="component" value="Unassembled WGS sequence"/>
</dbReference>
<evidence type="ECO:0000313" key="2">
    <source>
        <dbReference type="Proteomes" id="UP000629098"/>
    </source>
</evidence>
<organism evidence="1 2">
    <name type="scientific">Iningainema tapete BLCC-T55</name>
    <dbReference type="NCBI Taxonomy" id="2748662"/>
    <lineage>
        <taxon>Bacteria</taxon>
        <taxon>Bacillati</taxon>
        <taxon>Cyanobacteriota</taxon>
        <taxon>Cyanophyceae</taxon>
        <taxon>Nostocales</taxon>
        <taxon>Scytonemataceae</taxon>
        <taxon>Iningainema tapete</taxon>
    </lineage>
</organism>
<sequence length="62" mass="7433">MADTTVKSKVIKAMEEMPQDFTFEEVMERLYFLYKIDQGLKQVEVGNTMSHEEAKKRMKTWR</sequence>
<proteinExistence type="predicted"/>
<keyword evidence="2" id="KW-1185">Reference proteome</keyword>
<dbReference type="RefSeq" id="WP_190828237.1">
    <property type="nucleotide sequence ID" value="NZ_CAWPPI010000048.1"/>
</dbReference>
<protein>
    <submittedName>
        <fullName evidence="1">Uncharacterized protein</fullName>
    </submittedName>
</protein>
<evidence type="ECO:0000313" key="1">
    <source>
        <dbReference type="EMBL" id="MBD2772990.1"/>
    </source>
</evidence>